<organism evidence="3 4">
    <name type="scientific">Acetivibrio clariflavus (strain DSM 19732 / NBRC 101661 / EBR45)</name>
    <name type="common">Clostridium clariflavum</name>
    <dbReference type="NCBI Taxonomy" id="720554"/>
    <lineage>
        <taxon>Bacteria</taxon>
        <taxon>Bacillati</taxon>
        <taxon>Bacillota</taxon>
        <taxon>Clostridia</taxon>
        <taxon>Eubacteriales</taxon>
        <taxon>Oscillospiraceae</taxon>
        <taxon>Acetivibrio</taxon>
    </lineage>
</organism>
<dbReference type="Proteomes" id="UP000005435">
    <property type="component" value="Chromosome"/>
</dbReference>
<reference evidence="4" key="1">
    <citation type="submission" date="2011-12" db="EMBL/GenBank/DDBJ databases">
        <title>Complete sequence of Clostridium clariflavum DSM 19732.</title>
        <authorList>
            <consortium name="US DOE Joint Genome Institute"/>
            <person name="Lucas S."/>
            <person name="Han J."/>
            <person name="Lapidus A."/>
            <person name="Cheng J.-F."/>
            <person name="Goodwin L."/>
            <person name="Pitluck S."/>
            <person name="Peters L."/>
            <person name="Teshima H."/>
            <person name="Detter J.C."/>
            <person name="Han C."/>
            <person name="Tapia R."/>
            <person name="Land M."/>
            <person name="Hauser L."/>
            <person name="Kyrpides N."/>
            <person name="Ivanova N."/>
            <person name="Pagani I."/>
            <person name="Kitzmiller T."/>
            <person name="Lynd L."/>
            <person name="Izquierdo J."/>
            <person name="Woyke T."/>
        </authorList>
    </citation>
    <scope>NUCLEOTIDE SEQUENCE [LARGE SCALE GENOMIC DNA]</scope>
    <source>
        <strain evidence="4">DSM 19732 / NBRC 101661 / EBR45</strain>
    </source>
</reference>
<dbReference type="PANTHER" id="PTHR40252:SF2">
    <property type="entry name" value="BLR0328 PROTEIN"/>
    <property type="match status" value="1"/>
</dbReference>
<accession>G8LXI0</accession>
<gene>
    <name evidence="3" type="ordered locus">Clocl_3400</name>
</gene>
<reference evidence="3 4" key="2">
    <citation type="journal article" date="2012" name="Stand. Genomic Sci.">
        <title>Complete Genome Sequence of Clostridium clariflavum DSM 19732.</title>
        <authorList>
            <person name="Izquierdo J.A."/>
            <person name="Goodwin L."/>
            <person name="Davenport K.W."/>
            <person name="Teshima H."/>
            <person name="Bruce D."/>
            <person name="Detter C."/>
            <person name="Tapia R."/>
            <person name="Han S."/>
            <person name="Land M."/>
            <person name="Hauser L."/>
            <person name="Jeffries C.D."/>
            <person name="Han J."/>
            <person name="Pitluck S."/>
            <person name="Nolan M."/>
            <person name="Chen A."/>
            <person name="Huntemann M."/>
            <person name="Mavromatis K."/>
            <person name="Mikhailova N."/>
            <person name="Liolios K."/>
            <person name="Woyke T."/>
            <person name="Lynd L.R."/>
        </authorList>
    </citation>
    <scope>NUCLEOTIDE SEQUENCE [LARGE SCALE GENOMIC DNA]</scope>
    <source>
        <strain evidence="4">DSM 19732 / NBRC 101661 / EBR45</strain>
    </source>
</reference>
<dbReference type="InterPro" id="IPR019494">
    <property type="entry name" value="FIST_C"/>
</dbReference>
<dbReference type="SMART" id="SM00897">
    <property type="entry name" value="FIST"/>
    <property type="match status" value="1"/>
</dbReference>
<evidence type="ECO:0000313" key="3">
    <source>
        <dbReference type="EMBL" id="AEV69898.1"/>
    </source>
</evidence>
<protein>
    <submittedName>
        <fullName evidence="3">FIST domain-containing protein</fullName>
    </submittedName>
</protein>
<dbReference type="Pfam" id="PF08495">
    <property type="entry name" value="FIST"/>
    <property type="match status" value="1"/>
</dbReference>
<dbReference type="SMART" id="SM01204">
    <property type="entry name" value="FIST_C"/>
    <property type="match status" value="1"/>
</dbReference>
<dbReference type="InterPro" id="IPR013702">
    <property type="entry name" value="FIST_domain_N"/>
</dbReference>
<dbReference type="PANTHER" id="PTHR40252">
    <property type="entry name" value="BLR0328 PROTEIN"/>
    <property type="match status" value="1"/>
</dbReference>
<dbReference type="KEGG" id="ccl:Clocl_3400"/>
<name>G8LXI0_ACECE</name>
<proteinExistence type="predicted"/>
<feature type="domain" description="FIST C-domain" evidence="2">
    <location>
        <begin position="198"/>
        <end position="337"/>
    </location>
</feature>
<dbReference type="HOGENOM" id="CLU_052774_0_0_9"/>
<dbReference type="STRING" id="720554.Clocl_3400"/>
<evidence type="ECO:0000259" key="2">
    <source>
        <dbReference type="SMART" id="SM01204"/>
    </source>
</evidence>
<dbReference type="RefSeq" id="WP_014256428.1">
    <property type="nucleotide sequence ID" value="NC_016627.1"/>
</dbReference>
<evidence type="ECO:0000259" key="1">
    <source>
        <dbReference type="SMART" id="SM00897"/>
    </source>
</evidence>
<sequence>MYFETLSQLTLYVDSIELEPSEQLMILVGDNSSEDVAELSDYLNGKNIKFFGGIYPSLLVGNKSKRSGFILQKYKPVYSGLVFPFIVDVDIKPEEIKGCTAIVLVDGLSSQMKDLVDTLYKKVGNCVTYIGSGAGFYDFVQRRCIFDNNGMYENALYVCIVKYTSYFAVEHGWKRFEGPFIATKTENNTLCCLDNYNAFDVYKSVIEDIERITLCKSDFFMFAKDHPFGIRKDDASIIVRDPIDVNENDEIICVADIPEGSEIYILKGDNDTLLASSMEIAEKCSKNAPPRYIPLLFDCISRAMFLEDRFEEELSNIQNKLKYRVEGALSIGEIATLKSGEIEIHNKSTIVALLA</sequence>
<dbReference type="eggNOG" id="COG3287">
    <property type="taxonomic scope" value="Bacteria"/>
</dbReference>
<dbReference type="EMBL" id="CP003065">
    <property type="protein sequence ID" value="AEV69898.1"/>
    <property type="molecule type" value="Genomic_DNA"/>
</dbReference>
<feature type="domain" description="FIST" evidence="1">
    <location>
        <begin position="22"/>
        <end position="197"/>
    </location>
</feature>
<keyword evidence="4" id="KW-1185">Reference proteome</keyword>
<dbReference type="Pfam" id="PF10442">
    <property type="entry name" value="FIST_C"/>
    <property type="match status" value="1"/>
</dbReference>
<evidence type="ECO:0000313" key="4">
    <source>
        <dbReference type="Proteomes" id="UP000005435"/>
    </source>
</evidence>
<dbReference type="AlphaFoldDB" id="G8LXI0"/>